<keyword evidence="8" id="KW-0378">Hydrolase</keyword>
<keyword evidence="5 10" id="KW-0031">Aminopeptidase</keyword>
<dbReference type="Proteomes" id="UP000321827">
    <property type="component" value="Unassembled WGS sequence"/>
</dbReference>
<dbReference type="RefSeq" id="WP_147148753.1">
    <property type="nucleotide sequence ID" value="NZ_BJXN01000020.1"/>
</dbReference>
<dbReference type="InterPro" id="IPR000787">
    <property type="entry name" value="Peptidase_M29"/>
</dbReference>
<evidence type="ECO:0000313" key="11">
    <source>
        <dbReference type="Proteomes" id="UP000321827"/>
    </source>
</evidence>
<keyword evidence="6" id="KW-0645">Protease</keyword>
<reference evidence="10 11" key="1">
    <citation type="submission" date="2019-07" db="EMBL/GenBank/DDBJ databases">
        <title>Whole genome shotgun sequence of Oceanithermus desulfurans NBRC 100063.</title>
        <authorList>
            <person name="Hosoyama A."/>
            <person name="Uohara A."/>
            <person name="Ohji S."/>
            <person name="Ichikawa N."/>
        </authorList>
    </citation>
    <scope>NUCLEOTIDE SEQUENCE [LARGE SCALE GENOMIC DNA]</scope>
    <source>
        <strain evidence="10 11">NBRC 100063</strain>
    </source>
</reference>
<comment type="caution">
    <text evidence="10">The sequence shown here is derived from an EMBL/GenBank/DDBJ whole genome shotgun (WGS) entry which is preliminary data.</text>
</comment>
<keyword evidence="9" id="KW-0482">Metalloprotease</keyword>
<dbReference type="Gene3D" id="3.40.1830.10">
    <property type="entry name" value="Thermophilic metalloprotease (M29)"/>
    <property type="match status" value="1"/>
</dbReference>
<evidence type="ECO:0000256" key="4">
    <source>
        <dbReference type="ARBA" id="ARBA00008236"/>
    </source>
</evidence>
<evidence type="ECO:0000256" key="3">
    <source>
        <dbReference type="ARBA" id="ARBA00001947"/>
    </source>
</evidence>
<dbReference type="SUPFAM" id="SSF144052">
    <property type="entry name" value="Thermophilic metalloprotease-like"/>
    <property type="match status" value="1"/>
</dbReference>
<dbReference type="GO" id="GO:0004177">
    <property type="term" value="F:aminopeptidase activity"/>
    <property type="evidence" value="ECO:0007669"/>
    <property type="project" value="UniProtKB-KW"/>
</dbReference>
<evidence type="ECO:0000256" key="7">
    <source>
        <dbReference type="ARBA" id="ARBA00022723"/>
    </source>
</evidence>
<evidence type="ECO:0000256" key="1">
    <source>
        <dbReference type="ARBA" id="ARBA00001941"/>
    </source>
</evidence>
<comment type="cofactor">
    <cofactor evidence="1">
        <name>Co(2+)</name>
        <dbReference type="ChEBI" id="CHEBI:48828"/>
    </cofactor>
</comment>
<comment type="cofactor">
    <cofactor evidence="3">
        <name>Zn(2+)</name>
        <dbReference type="ChEBI" id="CHEBI:29105"/>
    </cofactor>
</comment>
<evidence type="ECO:0000256" key="8">
    <source>
        <dbReference type="ARBA" id="ARBA00022801"/>
    </source>
</evidence>
<evidence type="ECO:0000256" key="5">
    <source>
        <dbReference type="ARBA" id="ARBA00022438"/>
    </source>
</evidence>
<evidence type="ECO:0000256" key="2">
    <source>
        <dbReference type="ARBA" id="ARBA00001946"/>
    </source>
</evidence>
<accession>A0A511RM58</accession>
<dbReference type="GO" id="GO:0008237">
    <property type="term" value="F:metallopeptidase activity"/>
    <property type="evidence" value="ECO:0007669"/>
    <property type="project" value="UniProtKB-KW"/>
</dbReference>
<evidence type="ECO:0000313" key="10">
    <source>
        <dbReference type="EMBL" id="GEM90740.1"/>
    </source>
</evidence>
<organism evidence="10 11">
    <name type="scientific">Oceanithermus desulfurans NBRC 100063</name>
    <dbReference type="NCBI Taxonomy" id="1227550"/>
    <lineage>
        <taxon>Bacteria</taxon>
        <taxon>Thermotogati</taxon>
        <taxon>Deinococcota</taxon>
        <taxon>Deinococci</taxon>
        <taxon>Thermales</taxon>
        <taxon>Thermaceae</taxon>
        <taxon>Oceanithermus</taxon>
    </lineage>
</organism>
<dbReference type="InterPro" id="IPR052170">
    <property type="entry name" value="M29_Exopeptidase"/>
</dbReference>
<dbReference type="InterPro" id="IPR035097">
    <property type="entry name" value="M29_N-terminal"/>
</dbReference>
<sequence>MERELARLILDYSRPVEAGETLLVQAEMEAWPLLRELHREALVRGAYPLLRMAYPGEDAEFLERAGAWLERVPEVERALVAASDAFVRVLAPSDPFAASGIDGERLARHRRAWGVLRPPHGRRTLTLWPTAGLAAMAGMSQPAYRRLVRSAFFLDRPDPAAAWRALSKAQARLIRRLEGVRELRIQAAGTDLRMRVEGRRWVNSDGRSNFPSGEVYTAPLEDSVNGEVRFDLPILAGGRWVRGVRLVFEAGRVVEASAEEGDAYLQALLATDAGARGVGELGIGTNFGLERGTGLVLLDEKIGGTVHLALGQAYAATGGTNRSAVHRDLIVDLRRGGVLTADGEVVQENGRFNEDWFVWPG</sequence>
<proteinExistence type="inferred from homology"/>
<dbReference type="AlphaFoldDB" id="A0A511RM58"/>
<dbReference type="GO" id="GO:0006508">
    <property type="term" value="P:proteolysis"/>
    <property type="evidence" value="ECO:0007669"/>
    <property type="project" value="UniProtKB-KW"/>
</dbReference>
<dbReference type="GO" id="GO:0046872">
    <property type="term" value="F:metal ion binding"/>
    <property type="evidence" value="ECO:0007669"/>
    <property type="project" value="UniProtKB-KW"/>
</dbReference>
<dbReference type="Pfam" id="PF02073">
    <property type="entry name" value="Peptidase_M29"/>
    <property type="match status" value="1"/>
</dbReference>
<keyword evidence="7" id="KW-0479">Metal-binding</keyword>
<dbReference type="EMBL" id="BJXN01000020">
    <property type="protein sequence ID" value="GEM90740.1"/>
    <property type="molecule type" value="Genomic_DNA"/>
</dbReference>
<gene>
    <name evidence="10" type="ORF">ODE01S_21740</name>
</gene>
<dbReference type="OrthoDB" id="9803993at2"/>
<evidence type="ECO:0000256" key="9">
    <source>
        <dbReference type="ARBA" id="ARBA00023049"/>
    </source>
</evidence>
<evidence type="ECO:0000256" key="6">
    <source>
        <dbReference type="ARBA" id="ARBA00022670"/>
    </source>
</evidence>
<comment type="cofactor">
    <cofactor evidence="2">
        <name>Mg(2+)</name>
        <dbReference type="ChEBI" id="CHEBI:18420"/>
    </cofactor>
</comment>
<comment type="similarity">
    <text evidence="4">Belongs to the peptidase M29 family.</text>
</comment>
<name>A0A511RM58_9DEIN</name>
<dbReference type="PANTHER" id="PTHR34448:SF1">
    <property type="entry name" value="BLL6088 PROTEIN"/>
    <property type="match status" value="1"/>
</dbReference>
<protein>
    <submittedName>
        <fullName evidence="10">Aminopeptidase</fullName>
    </submittedName>
</protein>
<dbReference type="PANTHER" id="PTHR34448">
    <property type="entry name" value="AMINOPEPTIDASE"/>
    <property type="match status" value="1"/>
</dbReference>